<proteinExistence type="predicted"/>
<accession>A0ABR2HH38</accession>
<evidence type="ECO:0000256" key="4">
    <source>
        <dbReference type="ARBA" id="ARBA00023136"/>
    </source>
</evidence>
<evidence type="ECO:0000256" key="5">
    <source>
        <dbReference type="SAM" id="Phobius"/>
    </source>
</evidence>
<feature type="transmembrane region" description="Helical" evidence="5">
    <location>
        <begin position="60"/>
        <end position="85"/>
    </location>
</feature>
<protein>
    <recommendedName>
        <fullName evidence="6">Amino acid transporter transmembrane domain-containing protein</fullName>
    </recommendedName>
</protein>
<feature type="domain" description="Amino acid transporter transmembrane" evidence="6">
    <location>
        <begin position="23"/>
        <end position="223"/>
    </location>
</feature>
<keyword evidence="3 5" id="KW-1133">Transmembrane helix</keyword>
<reference evidence="7 8" key="1">
    <citation type="submission" date="2024-04" db="EMBL/GenBank/DDBJ databases">
        <title>Tritrichomonas musculus Genome.</title>
        <authorList>
            <person name="Alves-Ferreira E."/>
            <person name="Grigg M."/>
            <person name="Lorenzi H."/>
            <person name="Galac M."/>
        </authorList>
    </citation>
    <scope>NUCLEOTIDE SEQUENCE [LARGE SCALE GENOMIC DNA]</scope>
    <source>
        <strain evidence="7 8">EAF2021</strain>
    </source>
</reference>
<evidence type="ECO:0000256" key="2">
    <source>
        <dbReference type="ARBA" id="ARBA00022692"/>
    </source>
</evidence>
<evidence type="ECO:0000256" key="1">
    <source>
        <dbReference type="ARBA" id="ARBA00004141"/>
    </source>
</evidence>
<keyword evidence="4 5" id="KW-0472">Membrane</keyword>
<feature type="transmembrane region" description="Helical" evidence="5">
    <location>
        <begin position="20"/>
        <end position="39"/>
    </location>
</feature>
<gene>
    <name evidence="7" type="ORF">M9Y10_020877</name>
</gene>
<sequence length="234" mass="26628">MFGYEVKRVGFDPKHNFKLYQFKGHLTTCLSTTIFAFNIHPLTYPGMKHVKDSTQSNLLLIFRITMIIIMANYFIAGLFSYLTYFDENTGIILDYYPENTETEKILMIIGRILAFGFILLTIPFRLNACRYVILSSISDILSFPPEIWTFTGIIISLLALSLANLTEKFLTTLFIFSNIMASFLLFIFTPIFYLKANGTSDHLHAFISISFLVIGVISIIVIILVDGFSFSNAL</sequence>
<keyword evidence="2 5" id="KW-0812">Transmembrane</keyword>
<feature type="transmembrane region" description="Helical" evidence="5">
    <location>
        <begin position="105"/>
        <end position="126"/>
    </location>
</feature>
<name>A0ABR2HH38_9EUKA</name>
<organism evidence="7 8">
    <name type="scientific">Tritrichomonas musculus</name>
    <dbReference type="NCBI Taxonomy" id="1915356"/>
    <lineage>
        <taxon>Eukaryota</taxon>
        <taxon>Metamonada</taxon>
        <taxon>Parabasalia</taxon>
        <taxon>Tritrichomonadida</taxon>
        <taxon>Tritrichomonadidae</taxon>
        <taxon>Tritrichomonas</taxon>
    </lineage>
</organism>
<dbReference type="EMBL" id="JAPFFF010000030">
    <property type="protein sequence ID" value="KAK8845942.1"/>
    <property type="molecule type" value="Genomic_DNA"/>
</dbReference>
<dbReference type="Pfam" id="PF01490">
    <property type="entry name" value="Aa_trans"/>
    <property type="match status" value="1"/>
</dbReference>
<evidence type="ECO:0000259" key="6">
    <source>
        <dbReference type="Pfam" id="PF01490"/>
    </source>
</evidence>
<evidence type="ECO:0000313" key="8">
    <source>
        <dbReference type="Proteomes" id="UP001470230"/>
    </source>
</evidence>
<feature type="transmembrane region" description="Helical" evidence="5">
    <location>
        <begin position="147"/>
        <end position="166"/>
    </location>
</feature>
<dbReference type="PANTHER" id="PTHR22950">
    <property type="entry name" value="AMINO ACID TRANSPORTER"/>
    <property type="match status" value="1"/>
</dbReference>
<feature type="transmembrane region" description="Helical" evidence="5">
    <location>
        <begin position="205"/>
        <end position="225"/>
    </location>
</feature>
<keyword evidence="8" id="KW-1185">Reference proteome</keyword>
<dbReference type="InterPro" id="IPR013057">
    <property type="entry name" value="AA_transpt_TM"/>
</dbReference>
<evidence type="ECO:0000256" key="3">
    <source>
        <dbReference type="ARBA" id="ARBA00022989"/>
    </source>
</evidence>
<comment type="subcellular location">
    <subcellularLocation>
        <location evidence="1">Membrane</location>
        <topology evidence="1">Multi-pass membrane protein</topology>
    </subcellularLocation>
</comment>
<feature type="transmembrane region" description="Helical" evidence="5">
    <location>
        <begin position="172"/>
        <end position="193"/>
    </location>
</feature>
<dbReference type="Proteomes" id="UP001470230">
    <property type="component" value="Unassembled WGS sequence"/>
</dbReference>
<evidence type="ECO:0000313" key="7">
    <source>
        <dbReference type="EMBL" id="KAK8845942.1"/>
    </source>
</evidence>
<comment type="caution">
    <text evidence="7">The sequence shown here is derived from an EMBL/GenBank/DDBJ whole genome shotgun (WGS) entry which is preliminary data.</text>
</comment>